<feature type="transmembrane region" description="Helical" evidence="1">
    <location>
        <begin position="84"/>
        <end position="103"/>
    </location>
</feature>
<keyword evidence="3" id="KW-1185">Reference proteome</keyword>
<dbReference type="AlphaFoldDB" id="A0A853AU07"/>
<protein>
    <submittedName>
        <fullName evidence="2">Anti-sigma-K factor RskA</fullName>
    </submittedName>
</protein>
<reference evidence="2 3" key="1">
    <citation type="submission" date="2020-07" db="EMBL/GenBank/DDBJ databases">
        <title>Sequencing the genomes of 1000 actinobacteria strains.</title>
        <authorList>
            <person name="Klenk H.-P."/>
        </authorList>
    </citation>
    <scope>NUCLEOTIDE SEQUENCE [LARGE SCALE GENOMIC DNA]</scope>
    <source>
        <strain evidence="2 3">DSM 44065</strain>
    </source>
</reference>
<evidence type="ECO:0000313" key="2">
    <source>
        <dbReference type="EMBL" id="NYI86143.1"/>
    </source>
</evidence>
<keyword evidence="1" id="KW-1133">Transmembrane helix</keyword>
<feature type="transmembrane region" description="Helical" evidence="1">
    <location>
        <begin position="49"/>
        <end position="72"/>
    </location>
</feature>
<dbReference type="EMBL" id="JACCFJ010000001">
    <property type="protein sequence ID" value="NYI86143.1"/>
    <property type="molecule type" value="Genomic_DNA"/>
</dbReference>
<gene>
    <name evidence="2" type="ORF">HNR68_004773</name>
</gene>
<accession>A0A853AU07</accession>
<proteinExistence type="predicted"/>
<comment type="caution">
    <text evidence="2">The sequence shown here is derived from an EMBL/GenBank/DDBJ whole genome shotgun (WGS) entry which is preliminary data.</text>
</comment>
<name>A0A853AU07_9PSEU</name>
<dbReference type="Proteomes" id="UP000587002">
    <property type="component" value="Unassembled WGS sequence"/>
</dbReference>
<keyword evidence="1" id="KW-0472">Membrane</keyword>
<keyword evidence="1" id="KW-0812">Transmembrane</keyword>
<organism evidence="2 3">
    <name type="scientific">Saccharopolyspora hordei</name>
    <dbReference type="NCBI Taxonomy" id="1838"/>
    <lineage>
        <taxon>Bacteria</taxon>
        <taxon>Bacillati</taxon>
        <taxon>Actinomycetota</taxon>
        <taxon>Actinomycetes</taxon>
        <taxon>Pseudonocardiales</taxon>
        <taxon>Pseudonocardiaceae</taxon>
        <taxon>Saccharopolyspora</taxon>
    </lineage>
</organism>
<evidence type="ECO:0000313" key="3">
    <source>
        <dbReference type="Proteomes" id="UP000587002"/>
    </source>
</evidence>
<evidence type="ECO:0000256" key="1">
    <source>
        <dbReference type="SAM" id="Phobius"/>
    </source>
</evidence>
<sequence>MAPARSALTAPLVAVAATAVGVLVLFSAQRALSPSLVRAFCAEPDCALGVGLWLIVGAVLAPLAALVVGVALRHGDRPVRRGLLVALCCVAAYLVESIVLWAAA</sequence>
<dbReference type="RefSeq" id="WP_179723955.1">
    <property type="nucleotide sequence ID" value="NZ_BAABFH010000001.1"/>
</dbReference>